<reference evidence="2 3" key="1">
    <citation type="submission" date="2014-04" db="EMBL/GenBank/DDBJ databases">
        <authorList>
            <consortium name="DOE Joint Genome Institute"/>
            <person name="Kuo A."/>
            <person name="Kohler A."/>
            <person name="Nagy L.G."/>
            <person name="Floudas D."/>
            <person name="Copeland A."/>
            <person name="Barry K.W."/>
            <person name="Cichocki N."/>
            <person name="Veneault-Fourrey C."/>
            <person name="LaButti K."/>
            <person name="Lindquist E.A."/>
            <person name="Lipzen A."/>
            <person name="Lundell T."/>
            <person name="Morin E."/>
            <person name="Murat C."/>
            <person name="Sun H."/>
            <person name="Tunlid A."/>
            <person name="Henrissat B."/>
            <person name="Grigoriev I.V."/>
            <person name="Hibbett D.S."/>
            <person name="Martin F."/>
            <person name="Nordberg H.P."/>
            <person name="Cantor M.N."/>
            <person name="Hua S.X."/>
        </authorList>
    </citation>
    <scope>NUCLEOTIDE SEQUENCE [LARGE SCALE GENOMIC DNA]</scope>
    <source>
        <strain evidence="2 3">LaAM-08-1</strain>
    </source>
</reference>
<accession>A0A0C9XSE5</accession>
<feature type="compositionally biased region" description="Low complexity" evidence="1">
    <location>
        <begin position="31"/>
        <end position="40"/>
    </location>
</feature>
<name>A0A0C9XSE5_9AGAR</name>
<dbReference type="HOGENOM" id="CLU_3106748_0_0_1"/>
<reference evidence="3" key="2">
    <citation type="submission" date="2015-01" db="EMBL/GenBank/DDBJ databases">
        <title>Evolutionary Origins and Diversification of the Mycorrhizal Mutualists.</title>
        <authorList>
            <consortium name="DOE Joint Genome Institute"/>
            <consortium name="Mycorrhizal Genomics Consortium"/>
            <person name="Kohler A."/>
            <person name="Kuo A."/>
            <person name="Nagy L.G."/>
            <person name="Floudas D."/>
            <person name="Copeland A."/>
            <person name="Barry K.W."/>
            <person name="Cichocki N."/>
            <person name="Veneault-Fourrey C."/>
            <person name="LaButti K."/>
            <person name="Lindquist E.A."/>
            <person name="Lipzen A."/>
            <person name="Lundell T."/>
            <person name="Morin E."/>
            <person name="Murat C."/>
            <person name="Riley R."/>
            <person name="Ohm R."/>
            <person name="Sun H."/>
            <person name="Tunlid A."/>
            <person name="Henrissat B."/>
            <person name="Grigoriev I.V."/>
            <person name="Hibbett D.S."/>
            <person name="Martin F."/>
        </authorList>
    </citation>
    <scope>NUCLEOTIDE SEQUENCE [LARGE SCALE GENOMIC DNA]</scope>
    <source>
        <strain evidence="3">LaAM-08-1</strain>
    </source>
</reference>
<evidence type="ECO:0000313" key="3">
    <source>
        <dbReference type="Proteomes" id="UP000054477"/>
    </source>
</evidence>
<evidence type="ECO:0000313" key="2">
    <source>
        <dbReference type="EMBL" id="KIK04589.1"/>
    </source>
</evidence>
<sequence>MDVPAIFNSTIRHHADCNAIPTLMTVMNIQPRTPSTSHRPPSQDHTDVVKS</sequence>
<protein>
    <submittedName>
        <fullName evidence="2">Uncharacterized protein</fullName>
    </submittedName>
</protein>
<feature type="region of interest" description="Disordered" evidence="1">
    <location>
        <begin position="30"/>
        <end position="51"/>
    </location>
</feature>
<proteinExistence type="predicted"/>
<evidence type="ECO:0000256" key="1">
    <source>
        <dbReference type="SAM" id="MobiDB-lite"/>
    </source>
</evidence>
<feature type="compositionally biased region" description="Basic and acidic residues" evidence="1">
    <location>
        <begin position="41"/>
        <end position="51"/>
    </location>
</feature>
<dbReference type="Proteomes" id="UP000054477">
    <property type="component" value="Unassembled WGS sequence"/>
</dbReference>
<organism evidence="2 3">
    <name type="scientific">Laccaria amethystina LaAM-08-1</name>
    <dbReference type="NCBI Taxonomy" id="1095629"/>
    <lineage>
        <taxon>Eukaryota</taxon>
        <taxon>Fungi</taxon>
        <taxon>Dikarya</taxon>
        <taxon>Basidiomycota</taxon>
        <taxon>Agaricomycotina</taxon>
        <taxon>Agaricomycetes</taxon>
        <taxon>Agaricomycetidae</taxon>
        <taxon>Agaricales</taxon>
        <taxon>Agaricineae</taxon>
        <taxon>Hydnangiaceae</taxon>
        <taxon>Laccaria</taxon>
    </lineage>
</organism>
<dbReference type="AlphaFoldDB" id="A0A0C9XSE5"/>
<keyword evidence="3" id="KW-1185">Reference proteome</keyword>
<dbReference type="EMBL" id="KN838568">
    <property type="protein sequence ID" value="KIK04589.1"/>
    <property type="molecule type" value="Genomic_DNA"/>
</dbReference>
<gene>
    <name evidence="2" type="ORF">K443DRAFT_675852</name>
</gene>